<evidence type="ECO:0000259" key="6">
    <source>
        <dbReference type="Pfam" id="PF00251"/>
    </source>
</evidence>
<evidence type="ECO:0000256" key="4">
    <source>
        <dbReference type="ARBA" id="ARBA00023295"/>
    </source>
</evidence>
<dbReference type="GO" id="GO:0004564">
    <property type="term" value="F:beta-fructofuranosidase activity"/>
    <property type="evidence" value="ECO:0007669"/>
    <property type="project" value="UniProtKB-EC"/>
</dbReference>
<keyword evidence="4 5" id="KW-0326">Glycosidase</keyword>
<dbReference type="EC" id="3.2.1.26" evidence="8"/>
<accession>A0A8E5I1E0</accession>
<dbReference type="InterPro" id="IPR013320">
    <property type="entry name" value="ConA-like_dom_sf"/>
</dbReference>
<evidence type="ECO:0000256" key="3">
    <source>
        <dbReference type="ARBA" id="ARBA00023180"/>
    </source>
</evidence>
<proteinExistence type="evidence at transcript level"/>
<dbReference type="FunFam" id="2.60.120.560:FF:000002">
    <property type="entry name" value="Beta-fructofuranosidase, insoluble isoenzyme CWINV1"/>
    <property type="match status" value="1"/>
</dbReference>
<feature type="domain" description="Glycosyl hydrolase family 32 C-terminal" evidence="7">
    <location>
        <begin position="363"/>
        <end position="558"/>
    </location>
</feature>
<dbReference type="CDD" id="cd18624">
    <property type="entry name" value="GH32_Fruct1-like"/>
    <property type="match status" value="1"/>
</dbReference>
<keyword evidence="3" id="KW-0325">Glycoprotein</keyword>
<dbReference type="Pfam" id="PF08244">
    <property type="entry name" value="Glyco_hydro_32C"/>
    <property type="match status" value="1"/>
</dbReference>
<dbReference type="Gene3D" id="2.115.10.20">
    <property type="entry name" value="Glycosyl hydrolase domain, family 43"/>
    <property type="match status" value="1"/>
</dbReference>
<dbReference type="InterPro" id="IPR013148">
    <property type="entry name" value="Glyco_hydro_32_N"/>
</dbReference>
<protein>
    <submittedName>
        <fullName evidence="8">Cell wall invertase 1</fullName>
        <ecNumber evidence="8">3.2.1.26</ecNumber>
    </submittedName>
</protein>
<evidence type="ECO:0000256" key="5">
    <source>
        <dbReference type="RuleBase" id="RU362110"/>
    </source>
</evidence>
<organism evidence="8">
    <name type="scientific">Hemerocallis fulva</name>
    <name type="common">Orange day-lily</name>
    <name type="synonym">Hemerocallis lilioasphodelus var. fulva</name>
    <dbReference type="NCBI Taxonomy" id="34190"/>
    <lineage>
        <taxon>Eukaryota</taxon>
        <taxon>Viridiplantae</taxon>
        <taxon>Streptophyta</taxon>
        <taxon>Embryophyta</taxon>
        <taxon>Tracheophyta</taxon>
        <taxon>Spermatophyta</taxon>
        <taxon>Magnoliopsida</taxon>
        <taxon>Liliopsida</taxon>
        <taxon>Asparagales</taxon>
        <taxon>Asphodelaceae</taxon>
        <taxon>Hemerocallidoideae</taxon>
        <taxon>Hemerocallis</taxon>
    </lineage>
</organism>
<keyword evidence="2 5" id="KW-0378">Hydrolase</keyword>
<sequence length="566" mass="63496">MAAGSLLPTLGWVFGLIFAGLELSRRNILIVSPPASDSSAAEFVLSKNYRTAFHFQPDHNWMNDPNAPMYYEGYYHLFYQYNPDSALWVSNISWGHSVSTDLVHWTGLGIAFSPSKPFDISGCWSGSATFLPGNKPVILYTGLDTEGGGVQNVAYPKNLSDPFLREWIKPDYNPLIKPFEGVNASWFRDPSTAWVGQDGLWRILVGLKLGNDGYAILYKSKDFVTWDRAKDPLHYTNGSGMWECPDFFPLGEEGKYVLKISFFDNFYERYTVGRYDEERDLFVGDDPSSNDYNLWQRVDHGSFYASKTFVDVNKNRRIMWGWSNESDSKPDDVAKGWSGVQTIPRIVSLDASGKQLVQWPIEEIESLRGKHIHLSNVELEPGSLHELEGLTASQADIEVEFELTMSLNRAEPFDQNWLLDPPKLCRERGPSVHGGLGAFGLLVLASDNLEEHTAVYFRVFNTGGNYAVLMCTDQRKSSARNELYKPAFGGFVNVDMKKDGKISLRTLIDHSIVESFGGGGKTVITSRVYPTSLSKSSTHLYAFNNGTESVKISEFNGWNMAKAIIS</sequence>
<evidence type="ECO:0000259" key="7">
    <source>
        <dbReference type="Pfam" id="PF08244"/>
    </source>
</evidence>
<dbReference type="InterPro" id="IPR050551">
    <property type="entry name" value="Fructan_Metab_Enzymes"/>
</dbReference>
<comment type="similarity">
    <text evidence="1 5">Belongs to the glycosyl hydrolase 32 family.</text>
</comment>
<dbReference type="SUPFAM" id="SSF49899">
    <property type="entry name" value="Concanavalin A-like lectins/glucanases"/>
    <property type="match status" value="1"/>
</dbReference>
<feature type="domain" description="Glycosyl hydrolase family 32 N-terminal" evidence="6">
    <location>
        <begin position="54"/>
        <end position="360"/>
    </location>
</feature>
<name>A0A8E5I1E0_HEMFU</name>
<dbReference type="InterPro" id="IPR023296">
    <property type="entry name" value="Glyco_hydro_beta-prop_sf"/>
</dbReference>
<evidence type="ECO:0000256" key="2">
    <source>
        <dbReference type="ARBA" id="ARBA00022801"/>
    </source>
</evidence>
<dbReference type="SUPFAM" id="SSF75005">
    <property type="entry name" value="Arabinanase/levansucrase/invertase"/>
    <property type="match status" value="1"/>
</dbReference>
<dbReference type="PROSITE" id="PS00609">
    <property type="entry name" value="GLYCOSYL_HYDROL_F32"/>
    <property type="match status" value="1"/>
</dbReference>
<dbReference type="PANTHER" id="PTHR31953">
    <property type="entry name" value="BETA-FRUCTOFURANOSIDASE, INSOLUBLE ISOENZYME CWINV1-RELATED"/>
    <property type="match status" value="1"/>
</dbReference>
<dbReference type="GO" id="GO:0005975">
    <property type="term" value="P:carbohydrate metabolic process"/>
    <property type="evidence" value="ECO:0007669"/>
    <property type="project" value="InterPro"/>
</dbReference>
<dbReference type="Gene3D" id="2.60.120.560">
    <property type="entry name" value="Exo-inulinase, domain 1"/>
    <property type="match status" value="1"/>
</dbReference>
<evidence type="ECO:0000256" key="1">
    <source>
        <dbReference type="ARBA" id="ARBA00009902"/>
    </source>
</evidence>
<evidence type="ECO:0000313" key="8">
    <source>
        <dbReference type="EMBL" id="QUJ17881.1"/>
    </source>
</evidence>
<dbReference type="InterPro" id="IPR018053">
    <property type="entry name" value="Glyco_hydro_32_AS"/>
</dbReference>
<reference evidence="8" key="1">
    <citation type="submission" date="2020-04" db="EMBL/GenBank/DDBJ databases">
        <title>Isolation of different types of invertase genes from Hemerocallis flulva and their responses to abiotic stress.</title>
        <authorList>
            <person name="Qin Q."/>
            <person name="Bai L."/>
        </authorList>
    </citation>
    <scope>NUCLEOTIDE SEQUENCE</scope>
</reference>
<dbReference type="AlphaFoldDB" id="A0A8E5I1E0"/>
<dbReference type="SMART" id="SM00640">
    <property type="entry name" value="Glyco_32"/>
    <property type="match status" value="1"/>
</dbReference>
<dbReference type="Pfam" id="PF00251">
    <property type="entry name" value="Glyco_hydro_32N"/>
    <property type="match status" value="1"/>
</dbReference>
<dbReference type="InterPro" id="IPR001362">
    <property type="entry name" value="Glyco_hydro_32"/>
</dbReference>
<dbReference type="InterPro" id="IPR013189">
    <property type="entry name" value="Glyco_hydro_32_C"/>
</dbReference>
<dbReference type="EMBL" id="MT379658">
    <property type="protein sequence ID" value="QUJ17881.1"/>
    <property type="molecule type" value="mRNA"/>
</dbReference>